<accession>A0AAF0Y752</accession>
<feature type="transmembrane region" description="Helical" evidence="2">
    <location>
        <begin position="621"/>
        <end position="642"/>
    </location>
</feature>
<evidence type="ECO:0000313" key="3">
    <source>
        <dbReference type="EMBL" id="WOO79101.1"/>
    </source>
</evidence>
<dbReference type="PANTHER" id="PTHR42101:SF1">
    <property type="entry name" value="LOW TEMPERATURE REQUIREMENT A"/>
    <property type="match status" value="1"/>
</dbReference>
<dbReference type="EMBL" id="CP086715">
    <property type="protein sequence ID" value="WOO79101.1"/>
    <property type="molecule type" value="Genomic_DNA"/>
</dbReference>
<name>A0AAF0Y752_9TREE</name>
<protein>
    <recommendedName>
        <fullName evidence="5">Low temperature requirement A</fullName>
    </recommendedName>
</protein>
<feature type="compositionally biased region" description="Polar residues" evidence="1">
    <location>
        <begin position="18"/>
        <end position="33"/>
    </location>
</feature>
<feature type="transmembrane region" description="Helical" evidence="2">
    <location>
        <begin position="323"/>
        <end position="343"/>
    </location>
</feature>
<keyword evidence="4" id="KW-1185">Reference proteome</keyword>
<feature type="transmembrane region" description="Helical" evidence="2">
    <location>
        <begin position="221"/>
        <end position="248"/>
    </location>
</feature>
<dbReference type="InterPro" id="IPR010640">
    <property type="entry name" value="Low_temperature_requirement_A"/>
</dbReference>
<feature type="transmembrane region" description="Helical" evidence="2">
    <location>
        <begin position="394"/>
        <end position="415"/>
    </location>
</feature>
<evidence type="ECO:0008006" key="5">
    <source>
        <dbReference type="Google" id="ProtNLM"/>
    </source>
</evidence>
<feature type="transmembrane region" description="Helical" evidence="2">
    <location>
        <begin position="355"/>
        <end position="374"/>
    </location>
</feature>
<dbReference type="PANTHER" id="PTHR42101">
    <property type="entry name" value="CHROMOSOME 16, WHOLE GENOME SHOTGUN SEQUENCE"/>
    <property type="match status" value="1"/>
</dbReference>
<sequence>MAATDTPQTWLLEESRAQMDTTRYGRSSDTTEPTAGGDEPGAYPLMPLRDGAYSTPYDEGDRKVEEGVNTATSTSVKAHRHHKAVRRLPLLRQANPGDDEPWLKKEDRAISWLSLFYDLVVVTVLGTFSNTHNVRTPDSIPIFFSFFIIVVCIWVSQIHYDVRYEAEDAFHRIFKALQIIVFMFIGASGGGWNPGRIVKIKDVAGDDSAAQRQLNHDKAAMSFLTITLAFAATRALLAVQYLVVVVSGRRIKRRTSAPKAAVFGLALSCAFAVVAAALSASSRRRAHIKVILFYIGVGIDTLTALWQYSDSGPVPAVEIAERYGAFSLIIIGEGFVALSGIFNKAIDGIAVKGSGIYLQVFLVIVVIINLWSFLFSNFNAGDRINKKRTFAWEILHFPLHLSMMLLIAAMVNAVAIDSLQSGISQVLSYLEEMQKWFLENQPPAADEMRKITLFFNRLNPQFLTLKDVIQDAMSTKPPTLFAPTMFYQLMGTFLQQVSVKSGVDLTDAASTLLDALNALPIAFNDTVVELGSSGSNITVGSDILGNLTDTAGNQTFGESPPFTANEDTLLQAIVLLIALTMRISTDVFSGILWLYPVAGATLILCALRSMMRYHFRGQAHYVIHGAQIGVGIALGLLGLLNIGSGEFFIETHDTHLIGANPNSKPIYQVVAMGWAIAIVAIAYTAVTIGTQLYLVVLHRVDGGVFEEHEGENAETWREWWHRLRGKN</sequence>
<feature type="transmembrane region" description="Helical" evidence="2">
    <location>
        <begin position="260"/>
        <end position="278"/>
    </location>
</feature>
<dbReference type="GeneID" id="87805884"/>
<evidence type="ECO:0000313" key="4">
    <source>
        <dbReference type="Proteomes" id="UP000827549"/>
    </source>
</evidence>
<feature type="region of interest" description="Disordered" evidence="1">
    <location>
        <begin position="1"/>
        <end position="51"/>
    </location>
</feature>
<feature type="transmembrane region" description="Helical" evidence="2">
    <location>
        <begin position="140"/>
        <end position="160"/>
    </location>
</feature>
<feature type="transmembrane region" description="Helical" evidence="2">
    <location>
        <begin position="591"/>
        <end position="609"/>
    </location>
</feature>
<organism evidence="3 4">
    <name type="scientific">Vanrija pseudolonga</name>
    <dbReference type="NCBI Taxonomy" id="143232"/>
    <lineage>
        <taxon>Eukaryota</taxon>
        <taxon>Fungi</taxon>
        <taxon>Dikarya</taxon>
        <taxon>Basidiomycota</taxon>
        <taxon>Agaricomycotina</taxon>
        <taxon>Tremellomycetes</taxon>
        <taxon>Trichosporonales</taxon>
        <taxon>Trichosporonaceae</taxon>
        <taxon>Vanrija</taxon>
    </lineage>
</organism>
<dbReference type="RefSeq" id="XP_062625133.1">
    <property type="nucleotide sequence ID" value="XM_062769149.1"/>
</dbReference>
<feature type="transmembrane region" description="Helical" evidence="2">
    <location>
        <begin position="290"/>
        <end position="308"/>
    </location>
</feature>
<feature type="transmembrane region" description="Helical" evidence="2">
    <location>
        <begin position="172"/>
        <end position="192"/>
    </location>
</feature>
<proteinExistence type="predicted"/>
<evidence type="ECO:0000256" key="1">
    <source>
        <dbReference type="SAM" id="MobiDB-lite"/>
    </source>
</evidence>
<evidence type="ECO:0000256" key="2">
    <source>
        <dbReference type="SAM" id="Phobius"/>
    </source>
</evidence>
<dbReference type="Proteomes" id="UP000827549">
    <property type="component" value="Chromosome 2"/>
</dbReference>
<gene>
    <name evidence="3" type="ORF">LOC62_02G002637</name>
</gene>
<feature type="transmembrane region" description="Helical" evidence="2">
    <location>
        <begin position="666"/>
        <end position="689"/>
    </location>
</feature>
<dbReference type="AlphaFoldDB" id="A0AAF0Y752"/>
<reference evidence="3" key="1">
    <citation type="submission" date="2023-10" db="EMBL/GenBank/DDBJ databases">
        <authorList>
            <person name="Noh H."/>
        </authorList>
    </citation>
    <scope>NUCLEOTIDE SEQUENCE</scope>
    <source>
        <strain evidence="3">DUCC4014</strain>
    </source>
</reference>
<keyword evidence="2" id="KW-1133">Transmembrane helix</keyword>
<keyword evidence="2" id="KW-0472">Membrane</keyword>
<keyword evidence="2" id="KW-0812">Transmembrane</keyword>
<dbReference type="Pfam" id="PF06772">
    <property type="entry name" value="LtrA"/>
    <property type="match status" value="1"/>
</dbReference>